<organism evidence="2 3">
    <name type="scientific">Marinihelvus fidelis</name>
    <dbReference type="NCBI Taxonomy" id="2613842"/>
    <lineage>
        <taxon>Bacteria</taxon>
        <taxon>Pseudomonadati</taxon>
        <taxon>Pseudomonadota</taxon>
        <taxon>Gammaproteobacteria</taxon>
        <taxon>Chromatiales</taxon>
        <taxon>Wenzhouxiangellaceae</taxon>
        <taxon>Marinihelvus</taxon>
    </lineage>
</organism>
<dbReference type="Pfam" id="PF02627">
    <property type="entry name" value="CMD"/>
    <property type="match status" value="1"/>
</dbReference>
<dbReference type="InterPro" id="IPR029032">
    <property type="entry name" value="AhpD-like"/>
</dbReference>
<dbReference type="AlphaFoldDB" id="A0A5N0TG68"/>
<comment type="caution">
    <text evidence="2">The sequence shown here is derived from an EMBL/GenBank/DDBJ whole genome shotgun (WGS) entry which is preliminary data.</text>
</comment>
<dbReference type="PANTHER" id="PTHR35446:SF2">
    <property type="entry name" value="CARBOXYMUCONOLACTONE DECARBOXYLASE-LIKE DOMAIN-CONTAINING PROTEIN"/>
    <property type="match status" value="1"/>
</dbReference>
<dbReference type="GO" id="GO:0051920">
    <property type="term" value="F:peroxiredoxin activity"/>
    <property type="evidence" value="ECO:0007669"/>
    <property type="project" value="InterPro"/>
</dbReference>
<protein>
    <submittedName>
        <fullName evidence="2">Carboxymuconolactone decarboxylase family protein</fullName>
    </submittedName>
</protein>
<name>A0A5N0TG68_9GAMM</name>
<gene>
    <name evidence="2" type="ORF">F3N42_01790</name>
</gene>
<keyword evidence="3" id="KW-1185">Reference proteome</keyword>
<reference evidence="2 3" key="1">
    <citation type="submission" date="2019-09" db="EMBL/GenBank/DDBJ databases">
        <title>Wenzhouxiangella sp. Genome sequencing and assembly.</title>
        <authorList>
            <person name="Zhang R."/>
        </authorList>
    </citation>
    <scope>NUCLEOTIDE SEQUENCE [LARGE SCALE GENOMIC DNA]</scope>
    <source>
        <strain evidence="2 3">W260</strain>
    </source>
</reference>
<feature type="domain" description="Carboxymuconolactone decarboxylase-like" evidence="1">
    <location>
        <begin position="40"/>
        <end position="122"/>
    </location>
</feature>
<proteinExistence type="predicted"/>
<evidence type="ECO:0000259" key="1">
    <source>
        <dbReference type="Pfam" id="PF02627"/>
    </source>
</evidence>
<dbReference type="PANTHER" id="PTHR35446">
    <property type="entry name" value="SI:CH211-175M2.5"/>
    <property type="match status" value="1"/>
</dbReference>
<dbReference type="Proteomes" id="UP000325372">
    <property type="component" value="Unassembled WGS sequence"/>
</dbReference>
<dbReference type="InterPro" id="IPR003779">
    <property type="entry name" value="CMD-like"/>
</dbReference>
<accession>A0A5N0TG68</accession>
<evidence type="ECO:0000313" key="2">
    <source>
        <dbReference type="EMBL" id="KAA9133117.1"/>
    </source>
</evidence>
<dbReference type="Gene3D" id="1.20.1290.10">
    <property type="entry name" value="AhpD-like"/>
    <property type="match status" value="1"/>
</dbReference>
<sequence>MAHMKPLPATTTPELNDDFALFERILGFVPNSLLTMQRRPAMVKGFGALTRAVMDPDGDVDLGFMRLVAHFSSRAAGCQYCEAHSLIAAEIHGIAPEKVEAVWEYRTSPLYTPAERVALDFALAAGAVPNAVDAELMAAMNEHWSEAQIVQILGAVCLYGFLNRWNDSMATDLEDAPKALGDAVLARGGWTGGKHVTNDDTSPAE</sequence>
<dbReference type="EMBL" id="VYXP01000002">
    <property type="protein sequence ID" value="KAA9133117.1"/>
    <property type="molecule type" value="Genomic_DNA"/>
</dbReference>
<evidence type="ECO:0000313" key="3">
    <source>
        <dbReference type="Proteomes" id="UP000325372"/>
    </source>
</evidence>
<dbReference type="SUPFAM" id="SSF69118">
    <property type="entry name" value="AhpD-like"/>
    <property type="match status" value="1"/>
</dbReference>